<organism evidence="1 2">
    <name type="scientific">Thiosulfatimonas sediminis</name>
    <dbReference type="NCBI Taxonomy" id="2675054"/>
    <lineage>
        <taxon>Bacteria</taxon>
        <taxon>Pseudomonadati</taxon>
        <taxon>Pseudomonadota</taxon>
        <taxon>Gammaproteobacteria</taxon>
        <taxon>Thiotrichales</taxon>
        <taxon>Piscirickettsiaceae</taxon>
        <taxon>Thiosulfatimonas</taxon>
    </lineage>
</organism>
<dbReference type="RefSeq" id="WP_173270330.1">
    <property type="nucleotide sequence ID" value="NZ_AP021889.1"/>
</dbReference>
<sequence length="364" mass="42279">MRQFIYVSILSGLLIGISLTPLKAAGLQDINQLEQRLFSESESAELYLALAQAYAQSGDINSAQAYLQLIEETWPLDTLPKTLQTQLTLLTEQLKLYHPSKPEQHHYMLVLESGYESNANRGTDLDFLTFSLDNGEALYLSLDEQSQKRESFFISATALHHYLPENQDWMISTAVETTQYRNPELDSSLLIRSSLRWQTQSITLYHYENSRRLTGMLYSGNYQPFNWAFRRQNDRQVGSVGVSMPWGQKDTSHSVALNLGIDEPLERRAGGISDNIRFKYQFNQNRLNLSYQFEYGRDRQAYNPFFYADKHDEYHWHSLALGYTLSQSLTHRLGLKLQYDRKKHDIALNSWNNAMLQLNWAKMF</sequence>
<keyword evidence="2" id="KW-1185">Reference proteome</keyword>
<name>A0A6F8PSI8_9GAMM</name>
<dbReference type="AlphaFoldDB" id="A0A6F8PSI8"/>
<evidence type="ECO:0000313" key="2">
    <source>
        <dbReference type="Proteomes" id="UP000501726"/>
    </source>
</evidence>
<dbReference type="Proteomes" id="UP000501726">
    <property type="component" value="Chromosome"/>
</dbReference>
<gene>
    <name evidence="1" type="ORF">THMIRHAS_04640</name>
</gene>
<dbReference type="EMBL" id="AP021889">
    <property type="protein sequence ID" value="BBP45091.1"/>
    <property type="molecule type" value="Genomic_DNA"/>
</dbReference>
<dbReference type="KEGG" id="tse:THMIRHAS_04640"/>
<proteinExistence type="predicted"/>
<evidence type="ECO:0000313" key="1">
    <source>
        <dbReference type="EMBL" id="BBP45091.1"/>
    </source>
</evidence>
<accession>A0A6F8PSI8</accession>
<protein>
    <recommendedName>
        <fullName evidence="3">DUF560 domain-containing protein</fullName>
    </recommendedName>
</protein>
<reference evidence="2" key="1">
    <citation type="submission" date="2019-11" db="EMBL/GenBank/DDBJ databases">
        <title>Isolation and characterization of two novel species in the genus Thiomicrorhabdus.</title>
        <authorList>
            <person name="Mochizuki J."/>
            <person name="Kojima H."/>
            <person name="Fukui M."/>
        </authorList>
    </citation>
    <scope>NUCLEOTIDE SEQUENCE [LARGE SCALE GENOMIC DNA]</scope>
    <source>
        <strain evidence="2">aks77</strain>
    </source>
</reference>
<evidence type="ECO:0008006" key="3">
    <source>
        <dbReference type="Google" id="ProtNLM"/>
    </source>
</evidence>